<dbReference type="AlphaFoldDB" id="A0A254PYE6"/>
<dbReference type="Pfam" id="PF03755">
    <property type="entry name" value="YicC-like_N"/>
    <property type="match status" value="1"/>
</dbReference>
<organism evidence="8 9">
    <name type="scientific">Polynucleobacter aenigmaticus</name>
    <dbReference type="NCBI Taxonomy" id="1743164"/>
    <lineage>
        <taxon>Bacteria</taxon>
        <taxon>Pseudomonadati</taxon>
        <taxon>Pseudomonadota</taxon>
        <taxon>Betaproteobacteria</taxon>
        <taxon>Burkholderiales</taxon>
        <taxon>Burkholderiaceae</taxon>
        <taxon>Polynucleobacter</taxon>
    </lineage>
</organism>
<evidence type="ECO:0000259" key="6">
    <source>
        <dbReference type="Pfam" id="PF03755"/>
    </source>
</evidence>
<dbReference type="GO" id="GO:0016787">
    <property type="term" value="F:hydrolase activity"/>
    <property type="evidence" value="ECO:0007669"/>
    <property type="project" value="UniProtKB-KW"/>
</dbReference>
<evidence type="ECO:0000256" key="3">
    <source>
        <dbReference type="ARBA" id="ARBA00022759"/>
    </source>
</evidence>
<evidence type="ECO:0000256" key="1">
    <source>
        <dbReference type="ARBA" id="ARBA00001968"/>
    </source>
</evidence>
<protein>
    <submittedName>
        <fullName evidence="8">YicC family protein</fullName>
    </submittedName>
</protein>
<dbReference type="InterPro" id="IPR005229">
    <property type="entry name" value="YicC/YloC-like"/>
</dbReference>
<dbReference type="EMBL" id="NGUO01000011">
    <property type="protein sequence ID" value="OWS71324.1"/>
    <property type="molecule type" value="Genomic_DNA"/>
</dbReference>
<evidence type="ECO:0000313" key="8">
    <source>
        <dbReference type="EMBL" id="OWS71324.1"/>
    </source>
</evidence>
<comment type="caution">
    <text evidence="8">The sequence shown here is derived from an EMBL/GenBank/DDBJ whole genome shotgun (WGS) entry which is preliminary data.</text>
</comment>
<keyword evidence="9" id="KW-1185">Reference proteome</keyword>
<evidence type="ECO:0000256" key="4">
    <source>
        <dbReference type="ARBA" id="ARBA00022801"/>
    </source>
</evidence>
<accession>A0A254PYE6</accession>
<dbReference type="GO" id="GO:0004521">
    <property type="term" value="F:RNA endonuclease activity"/>
    <property type="evidence" value="ECO:0007669"/>
    <property type="project" value="InterPro"/>
</dbReference>
<dbReference type="PANTHER" id="PTHR30636">
    <property type="entry name" value="UPF0701 PROTEIN YICC"/>
    <property type="match status" value="1"/>
</dbReference>
<feature type="domain" description="Endoribonuclease YicC-like C-terminal" evidence="7">
    <location>
        <begin position="185"/>
        <end position="313"/>
    </location>
</feature>
<name>A0A254PYE6_9BURK</name>
<dbReference type="InterPro" id="IPR013551">
    <property type="entry name" value="YicC-like_C"/>
</dbReference>
<evidence type="ECO:0000259" key="7">
    <source>
        <dbReference type="Pfam" id="PF08340"/>
    </source>
</evidence>
<gene>
    <name evidence="8" type="ORF">CBI30_07765</name>
</gene>
<comment type="cofactor">
    <cofactor evidence="1">
        <name>a divalent metal cation</name>
        <dbReference type="ChEBI" id="CHEBI:60240"/>
    </cofactor>
</comment>
<dbReference type="InterPro" id="IPR013527">
    <property type="entry name" value="YicC-like_N"/>
</dbReference>
<dbReference type="NCBIfam" id="TIGR00255">
    <property type="entry name" value="YicC/YloC family endoribonuclease"/>
    <property type="match status" value="1"/>
</dbReference>
<keyword evidence="2" id="KW-0540">Nuclease</keyword>
<comment type="similarity">
    <text evidence="5">Belongs to the YicC/YloC family.</text>
</comment>
<keyword evidence="4" id="KW-0378">Hydrolase</keyword>
<dbReference type="PANTHER" id="PTHR30636:SF3">
    <property type="entry name" value="UPF0701 PROTEIN YICC"/>
    <property type="match status" value="1"/>
</dbReference>
<sequence>MISSMTGYGSASRQVSLGAGVVADLQVECRAVNSRFLDLGFRLPDECRGAEPALREMATQSLSRGKVEFRAAWRVNSGAAGAAKANPHALGALNKDRLDALYTLQEHAQVAFPNAEALCIADILRWPGIVSEPRGEEEGWIAATVEAGRAALAALMESRHAEGKALATVLTNITAKMREIVKTIEPKVPVYVAQYQEKLTERLAEALAAQEQGKGNGGSGTELMERIRQEVVLYAVRIDVAEEFARLKTHLQVVDTALAGKGPVGKRLDFLMQELNREANTLSSKSVSEECTQAALELKLLIEQMREQVQNLE</sequence>
<evidence type="ECO:0000313" key="9">
    <source>
        <dbReference type="Proteomes" id="UP000198104"/>
    </source>
</evidence>
<keyword evidence="3" id="KW-0255">Endonuclease</keyword>
<dbReference type="Proteomes" id="UP000198104">
    <property type="component" value="Unassembled WGS sequence"/>
</dbReference>
<evidence type="ECO:0000256" key="2">
    <source>
        <dbReference type="ARBA" id="ARBA00022722"/>
    </source>
</evidence>
<dbReference type="OrthoDB" id="9771229at2"/>
<evidence type="ECO:0000256" key="5">
    <source>
        <dbReference type="ARBA" id="ARBA00035648"/>
    </source>
</evidence>
<feature type="domain" description="Endoribonuclease YicC-like N-terminal" evidence="6">
    <location>
        <begin position="2"/>
        <end position="167"/>
    </location>
</feature>
<dbReference type="RefSeq" id="WP_088527736.1">
    <property type="nucleotide sequence ID" value="NZ_NGUO01000011.1"/>
</dbReference>
<proteinExistence type="inferred from homology"/>
<dbReference type="Pfam" id="PF08340">
    <property type="entry name" value="YicC-like_C"/>
    <property type="match status" value="1"/>
</dbReference>
<reference evidence="8 9" key="1">
    <citation type="submission" date="2017-05" db="EMBL/GenBank/DDBJ databases">
        <title>Polynucleobacter sp. MWH-K35W1 isolated from the permanently anoxic monimolimnion of a meromictic lake.</title>
        <authorList>
            <person name="Hahn M.W."/>
        </authorList>
    </citation>
    <scope>NUCLEOTIDE SEQUENCE [LARGE SCALE GENOMIC DNA]</scope>
    <source>
        <strain evidence="8 9">MWH-K35W1</strain>
    </source>
</reference>